<dbReference type="InParanoid" id="A0A0G4G522"/>
<proteinExistence type="predicted"/>
<name>A0A0G4G522_VITBC</name>
<gene>
    <name evidence="2" type="ORF">Vbra_9670</name>
</gene>
<reference evidence="2 3" key="1">
    <citation type="submission" date="2014-11" db="EMBL/GenBank/DDBJ databases">
        <authorList>
            <person name="Zhu J."/>
            <person name="Qi W."/>
            <person name="Song R."/>
        </authorList>
    </citation>
    <scope>NUCLEOTIDE SEQUENCE [LARGE SCALE GENOMIC DNA]</scope>
</reference>
<evidence type="ECO:0000256" key="1">
    <source>
        <dbReference type="SAM" id="MobiDB-lite"/>
    </source>
</evidence>
<evidence type="ECO:0000313" key="2">
    <source>
        <dbReference type="EMBL" id="CEM23306.1"/>
    </source>
</evidence>
<dbReference type="VEuPathDB" id="CryptoDB:Vbra_9670"/>
<feature type="region of interest" description="Disordered" evidence="1">
    <location>
        <begin position="95"/>
        <end position="114"/>
    </location>
</feature>
<protein>
    <submittedName>
        <fullName evidence="2">Uncharacterized protein</fullName>
    </submittedName>
</protein>
<organism evidence="2 3">
    <name type="scientific">Vitrella brassicaformis (strain CCMP3155)</name>
    <dbReference type="NCBI Taxonomy" id="1169540"/>
    <lineage>
        <taxon>Eukaryota</taxon>
        <taxon>Sar</taxon>
        <taxon>Alveolata</taxon>
        <taxon>Colpodellida</taxon>
        <taxon>Vitrellaceae</taxon>
        <taxon>Vitrella</taxon>
    </lineage>
</organism>
<dbReference type="Proteomes" id="UP000041254">
    <property type="component" value="Unassembled WGS sequence"/>
</dbReference>
<accession>A0A0G4G522</accession>
<feature type="region of interest" description="Disordered" evidence="1">
    <location>
        <begin position="1"/>
        <end position="44"/>
    </location>
</feature>
<dbReference type="EMBL" id="CDMY01000563">
    <property type="protein sequence ID" value="CEM23306.1"/>
    <property type="molecule type" value="Genomic_DNA"/>
</dbReference>
<evidence type="ECO:0000313" key="3">
    <source>
        <dbReference type="Proteomes" id="UP000041254"/>
    </source>
</evidence>
<keyword evidence="3" id="KW-1185">Reference proteome</keyword>
<dbReference type="AlphaFoldDB" id="A0A0G4G522"/>
<sequence length="132" mass="14877">MEEEIQGIRAPLLQPPALSEHHQQQEQQPFTPPDIDMSPADRHSKETLTPLYRMLLRLGKALGRRLLLPWWPRGGRGRGTCGRCTRSCPCRRRRSTAAAAGEHEEEASDARRVKKQVYKAKVKSKGGAVLQT</sequence>